<evidence type="ECO:0000313" key="7">
    <source>
        <dbReference type="Proteomes" id="UP001206895"/>
    </source>
</evidence>
<dbReference type="PIRSF" id="PIRSF036625">
    <property type="entry name" value="GAF_ANTAR"/>
    <property type="match status" value="1"/>
</dbReference>
<dbReference type="RefSeq" id="WP_253660829.1">
    <property type="nucleotide sequence ID" value="NZ_BAAAJQ010000001.1"/>
</dbReference>
<feature type="domain" description="ANTAR" evidence="5">
    <location>
        <begin position="165"/>
        <end position="226"/>
    </location>
</feature>
<dbReference type="InterPro" id="IPR011006">
    <property type="entry name" value="CheY-like_superfamily"/>
</dbReference>
<reference evidence="6 7" key="1">
    <citation type="submission" date="2022-06" db="EMBL/GenBank/DDBJ databases">
        <title>Genomic Encyclopedia of Archaeal and Bacterial Type Strains, Phase II (KMG-II): from individual species to whole genera.</title>
        <authorList>
            <person name="Goeker M."/>
        </authorList>
    </citation>
    <scope>NUCLEOTIDE SEQUENCE [LARGE SCALE GENOMIC DNA]</scope>
    <source>
        <strain evidence="6 7">DSM 44693</strain>
    </source>
</reference>
<name>A0ABT1HFN1_9NOCA</name>
<dbReference type="Proteomes" id="UP001206895">
    <property type="component" value="Unassembled WGS sequence"/>
</dbReference>
<dbReference type="InterPro" id="IPR012074">
    <property type="entry name" value="GAF_ANTAR"/>
</dbReference>
<dbReference type="InterPro" id="IPR036388">
    <property type="entry name" value="WH-like_DNA-bd_sf"/>
</dbReference>
<evidence type="ECO:0000256" key="3">
    <source>
        <dbReference type="ARBA" id="ARBA00023015"/>
    </source>
</evidence>
<dbReference type="Pfam" id="PF13185">
    <property type="entry name" value="GAF_2"/>
    <property type="match status" value="1"/>
</dbReference>
<keyword evidence="2" id="KW-0418">Kinase</keyword>
<accession>A0ABT1HFN1</accession>
<dbReference type="Gene3D" id="1.10.10.10">
    <property type="entry name" value="Winged helix-like DNA-binding domain superfamily/Winged helix DNA-binding domain"/>
    <property type="match status" value="1"/>
</dbReference>
<keyword evidence="1" id="KW-0808">Transferase</keyword>
<organism evidence="6 7">
    <name type="scientific">Williamsia maris</name>
    <dbReference type="NCBI Taxonomy" id="72806"/>
    <lineage>
        <taxon>Bacteria</taxon>
        <taxon>Bacillati</taxon>
        <taxon>Actinomycetota</taxon>
        <taxon>Actinomycetes</taxon>
        <taxon>Mycobacteriales</taxon>
        <taxon>Nocardiaceae</taxon>
        <taxon>Williamsia</taxon>
    </lineage>
</organism>
<evidence type="ECO:0000256" key="4">
    <source>
        <dbReference type="ARBA" id="ARBA00023163"/>
    </source>
</evidence>
<dbReference type="EMBL" id="JAMTCJ010000002">
    <property type="protein sequence ID" value="MCP2175785.1"/>
    <property type="molecule type" value="Genomic_DNA"/>
</dbReference>
<comment type="caution">
    <text evidence="6">The sequence shown here is derived from an EMBL/GenBank/DDBJ whole genome shotgun (WGS) entry which is preliminary data.</text>
</comment>
<dbReference type="InterPro" id="IPR029016">
    <property type="entry name" value="GAF-like_dom_sf"/>
</dbReference>
<protein>
    <submittedName>
        <fullName evidence="6">GAF domain-containing protein</fullName>
    </submittedName>
</protein>
<evidence type="ECO:0000313" key="6">
    <source>
        <dbReference type="EMBL" id="MCP2175785.1"/>
    </source>
</evidence>
<proteinExistence type="predicted"/>
<gene>
    <name evidence="6" type="ORF">LX13_001604</name>
</gene>
<evidence type="ECO:0000256" key="1">
    <source>
        <dbReference type="ARBA" id="ARBA00022679"/>
    </source>
</evidence>
<keyword evidence="7" id="KW-1185">Reference proteome</keyword>
<dbReference type="InterPro" id="IPR005561">
    <property type="entry name" value="ANTAR"/>
</dbReference>
<sequence length="244" mass="26686">MVERGNELFRALAAQVAELQNTDVSDEDVETLLTSLTEGAVSAIPAASHACITVVEHGEVMTIAPTDAVAARLDELQSKHDIGPCLDAAWEQHPVLIGDYTTDERWPLFIEDVVAQTPVRSSLSFQLHRDATSMSAFNLHADSAQAFDTEAQRVGSVFAANTALALHSRTWSHQFEEALASRDDIGQAKGILMERYTVDADQAFDMLKQISQTSNTKLVELARRLIDIDHPSNKRGSGRSDSAR</sequence>
<keyword evidence="4" id="KW-0804">Transcription</keyword>
<dbReference type="InterPro" id="IPR003018">
    <property type="entry name" value="GAF"/>
</dbReference>
<dbReference type="SUPFAM" id="SSF55781">
    <property type="entry name" value="GAF domain-like"/>
    <property type="match status" value="1"/>
</dbReference>
<dbReference type="SMART" id="SM01012">
    <property type="entry name" value="ANTAR"/>
    <property type="match status" value="1"/>
</dbReference>
<evidence type="ECO:0000256" key="2">
    <source>
        <dbReference type="ARBA" id="ARBA00022777"/>
    </source>
</evidence>
<keyword evidence="3" id="KW-0805">Transcription regulation</keyword>
<evidence type="ECO:0000259" key="5">
    <source>
        <dbReference type="PROSITE" id="PS50921"/>
    </source>
</evidence>
<dbReference type="SUPFAM" id="SSF52172">
    <property type="entry name" value="CheY-like"/>
    <property type="match status" value="1"/>
</dbReference>
<dbReference type="Pfam" id="PF03861">
    <property type="entry name" value="ANTAR"/>
    <property type="match status" value="1"/>
</dbReference>
<dbReference type="PROSITE" id="PS50921">
    <property type="entry name" value="ANTAR"/>
    <property type="match status" value="1"/>
</dbReference>
<dbReference type="Gene3D" id="3.30.450.40">
    <property type="match status" value="1"/>
</dbReference>